<evidence type="ECO:0000313" key="3">
    <source>
        <dbReference type="EMBL" id="EFW93511.1"/>
    </source>
</evidence>
<dbReference type="InterPro" id="IPR058294">
    <property type="entry name" value="DUF7988"/>
</dbReference>
<feature type="region of interest" description="Disordered" evidence="1">
    <location>
        <begin position="31"/>
        <end position="67"/>
    </location>
</feature>
<dbReference type="PATRIC" id="fig|797209.4.peg.754"/>
<dbReference type="RefSeq" id="WP_007977190.1">
    <property type="nucleotide sequence ID" value="NZ_AEMG01000003.1"/>
</dbReference>
<proteinExistence type="predicted"/>
<dbReference type="eggNOG" id="arCOG09295">
    <property type="taxonomic scope" value="Archaea"/>
</dbReference>
<evidence type="ECO:0000313" key="6">
    <source>
        <dbReference type="Proteomes" id="UP000184203"/>
    </source>
</evidence>
<evidence type="ECO:0000313" key="5">
    <source>
        <dbReference type="Proteomes" id="UP000003751"/>
    </source>
</evidence>
<evidence type="ECO:0000256" key="1">
    <source>
        <dbReference type="SAM" id="MobiDB-lite"/>
    </source>
</evidence>
<dbReference type="EMBL" id="FRAN01000005">
    <property type="protein sequence ID" value="SHL21081.1"/>
    <property type="molecule type" value="Genomic_DNA"/>
</dbReference>
<dbReference type="OrthoDB" id="168840at2157"/>
<reference evidence="6" key="2">
    <citation type="submission" date="2016-11" db="EMBL/GenBank/DDBJ databases">
        <authorList>
            <person name="Varghese N."/>
            <person name="Submissions S."/>
        </authorList>
    </citation>
    <scope>NUCLEOTIDE SEQUENCE [LARGE SCALE GENOMIC DNA]</scope>
    <source>
        <strain evidence="6">DX253</strain>
    </source>
</reference>
<reference evidence="3 5" key="1">
    <citation type="journal article" date="2014" name="ISME J.">
        <title>Trehalose/2-sulfotrehalose biosynthesis and glycine-betaine uptake are widely spread mechanisms for osmoadaptation in the Halobacteriales.</title>
        <authorList>
            <person name="Youssef N.H."/>
            <person name="Savage-Ashlock K.N."/>
            <person name="McCully A.L."/>
            <person name="Luedtke B."/>
            <person name="Shaw E.I."/>
            <person name="Hoff W.D."/>
            <person name="Elshahed M.S."/>
        </authorList>
    </citation>
    <scope>NUCLEOTIDE SEQUENCE [LARGE SCALE GENOMIC DNA]</scope>
    <source>
        <strain evidence="3 5">DX253</strain>
    </source>
</reference>
<dbReference type="STRING" id="797209.GCA_000376445_03687"/>
<accession>E7QPQ8</accession>
<evidence type="ECO:0000313" key="4">
    <source>
        <dbReference type="EMBL" id="SHL21081.1"/>
    </source>
</evidence>
<protein>
    <recommendedName>
        <fullName evidence="2">DUF7988 domain-containing protein</fullName>
    </recommendedName>
</protein>
<keyword evidence="6" id="KW-1185">Reference proteome</keyword>
<evidence type="ECO:0000259" key="2">
    <source>
        <dbReference type="Pfam" id="PF25950"/>
    </source>
</evidence>
<name>E7QPQ8_HALPU</name>
<feature type="compositionally biased region" description="Basic and acidic residues" evidence="1">
    <location>
        <begin position="57"/>
        <end position="67"/>
    </location>
</feature>
<dbReference type="Proteomes" id="UP000184203">
    <property type="component" value="Unassembled WGS sequence"/>
</dbReference>
<dbReference type="Proteomes" id="UP000003751">
    <property type="component" value="Unassembled WGS sequence"/>
</dbReference>
<dbReference type="EMBL" id="AEMG01000003">
    <property type="protein sequence ID" value="EFW93511.1"/>
    <property type="molecule type" value="Genomic_DNA"/>
</dbReference>
<reference evidence="4" key="3">
    <citation type="submission" date="2016-11" db="EMBL/GenBank/DDBJ databases">
        <authorList>
            <person name="Jaros S."/>
            <person name="Januszkiewicz K."/>
            <person name="Wedrychowicz H."/>
        </authorList>
    </citation>
    <scope>NUCLEOTIDE SEQUENCE [LARGE SCALE GENOMIC DNA]</scope>
    <source>
        <strain evidence="4">DX253</strain>
    </source>
</reference>
<dbReference type="Pfam" id="PF25950">
    <property type="entry name" value="DUF7988"/>
    <property type="match status" value="1"/>
</dbReference>
<organism evidence="3 5">
    <name type="scientific">Haladaptatus paucihalophilus DX253</name>
    <dbReference type="NCBI Taxonomy" id="797209"/>
    <lineage>
        <taxon>Archaea</taxon>
        <taxon>Methanobacteriati</taxon>
        <taxon>Methanobacteriota</taxon>
        <taxon>Stenosarchaea group</taxon>
        <taxon>Halobacteria</taxon>
        <taxon>Halobacteriales</taxon>
        <taxon>Haladaptataceae</taxon>
        <taxon>Haladaptatus</taxon>
    </lineage>
</organism>
<gene>
    <name evidence="4" type="ORF">SAMN05444342_3280</name>
    <name evidence="3" type="ORF">ZOD2009_03832</name>
</gene>
<feature type="domain" description="DUF7988" evidence="2">
    <location>
        <begin position="6"/>
        <end position="165"/>
    </location>
</feature>
<sequence length="165" mass="18152">MTEPERAAREFLLADRRETVRTLLQCAKRVAEGWDDGSTDGPDSTDAPDPTGGRNSTTDRDSVVRPLSRELRKTGLLERLPDLLSETVTAAGFSLQARPVPAPPYVAVTSRGPVLRATLPAGRLVVSFRLFDVVRDENATREDGIRVRYVLGARDPEKVVSVELR</sequence>
<dbReference type="AlphaFoldDB" id="E7QPQ8"/>